<dbReference type="Pfam" id="PF13545">
    <property type="entry name" value="HTH_Crp_2"/>
    <property type="match status" value="1"/>
</dbReference>
<dbReference type="InterPro" id="IPR014710">
    <property type="entry name" value="RmlC-like_jellyroll"/>
</dbReference>
<evidence type="ECO:0000256" key="2">
    <source>
        <dbReference type="ARBA" id="ARBA00023125"/>
    </source>
</evidence>
<evidence type="ECO:0000256" key="3">
    <source>
        <dbReference type="ARBA" id="ARBA00023163"/>
    </source>
</evidence>
<protein>
    <recommendedName>
        <fullName evidence="4">Cyclic nucleotide-binding domain-containing protein</fullName>
    </recommendedName>
</protein>
<accession>A0ABN2MGL4</accession>
<dbReference type="InterPro" id="IPR036388">
    <property type="entry name" value="WH-like_DNA-bd_sf"/>
</dbReference>
<keyword evidence="2" id="KW-0238">DNA-binding</keyword>
<dbReference type="PANTHER" id="PTHR24567:SF74">
    <property type="entry name" value="HTH-TYPE TRANSCRIPTIONAL REGULATOR ARCR"/>
    <property type="match status" value="1"/>
</dbReference>
<sequence>MPPEDRADGWSTVRSLGRPVRYPPGTVVTTQGDAVDTLHILESGFLALSVAVDDEERLIGFVERGMIVGGMDYFGRCPRSSTTRALTETHTLLVRREILEDLLASDAAAREALAHVVATGSRLFIERHVRYSQGSIAERVGRVLLDHLDDSGPSSDTGGAERVLSTPLRQKHVADLVGAGPRAVGLELARFSAAGLVDTGYRARPRRLRVLRPAALSRLVDHDDS</sequence>
<dbReference type="EMBL" id="BAAAQK010000001">
    <property type="protein sequence ID" value="GAA1826649.1"/>
    <property type="molecule type" value="Genomic_DNA"/>
</dbReference>
<dbReference type="InterPro" id="IPR012318">
    <property type="entry name" value="HTH_CRP"/>
</dbReference>
<dbReference type="CDD" id="cd00038">
    <property type="entry name" value="CAP_ED"/>
    <property type="match status" value="1"/>
</dbReference>
<organism evidence="5 6">
    <name type="scientific">Pseudonocardia ailaonensis</name>
    <dbReference type="NCBI Taxonomy" id="367279"/>
    <lineage>
        <taxon>Bacteria</taxon>
        <taxon>Bacillati</taxon>
        <taxon>Actinomycetota</taxon>
        <taxon>Actinomycetes</taxon>
        <taxon>Pseudonocardiales</taxon>
        <taxon>Pseudonocardiaceae</taxon>
        <taxon>Pseudonocardia</taxon>
    </lineage>
</organism>
<feature type="domain" description="Cyclic nucleotide-binding" evidence="4">
    <location>
        <begin position="19"/>
        <end position="103"/>
    </location>
</feature>
<dbReference type="RefSeq" id="WP_344411410.1">
    <property type="nucleotide sequence ID" value="NZ_BAAAQK010000001.1"/>
</dbReference>
<dbReference type="InterPro" id="IPR000595">
    <property type="entry name" value="cNMP-bd_dom"/>
</dbReference>
<comment type="caution">
    <text evidence="5">The sequence shown here is derived from an EMBL/GenBank/DDBJ whole genome shotgun (WGS) entry which is preliminary data.</text>
</comment>
<keyword evidence="6" id="KW-1185">Reference proteome</keyword>
<keyword evidence="1" id="KW-0805">Transcription regulation</keyword>
<name>A0ABN2MGL4_9PSEU</name>
<dbReference type="Pfam" id="PF00027">
    <property type="entry name" value="cNMP_binding"/>
    <property type="match status" value="1"/>
</dbReference>
<evidence type="ECO:0000256" key="1">
    <source>
        <dbReference type="ARBA" id="ARBA00023015"/>
    </source>
</evidence>
<dbReference type="Gene3D" id="1.10.10.10">
    <property type="entry name" value="Winged helix-like DNA-binding domain superfamily/Winged helix DNA-binding domain"/>
    <property type="match status" value="1"/>
</dbReference>
<evidence type="ECO:0000313" key="6">
    <source>
        <dbReference type="Proteomes" id="UP001500449"/>
    </source>
</evidence>
<dbReference type="Gene3D" id="2.60.120.10">
    <property type="entry name" value="Jelly Rolls"/>
    <property type="match status" value="1"/>
</dbReference>
<evidence type="ECO:0000313" key="5">
    <source>
        <dbReference type="EMBL" id="GAA1826649.1"/>
    </source>
</evidence>
<proteinExistence type="predicted"/>
<dbReference type="InterPro" id="IPR050397">
    <property type="entry name" value="Env_Response_Regulators"/>
</dbReference>
<keyword evidence="3" id="KW-0804">Transcription</keyword>
<dbReference type="InterPro" id="IPR018490">
    <property type="entry name" value="cNMP-bd_dom_sf"/>
</dbReference>
<dbReference type="PROSITE" id="PS50042">
    <property type="entry name" value="CNMP_BINDING_3"/>
    <property type="match status" value="1"/>
</dbReference>
<dbReference type="SUPFAM" id="SSF51206">
    <property type="entry name" value="cAMP-binding domain-like"/>
    <property type="match status" value="1"/>
</dbReference>
<gene>
    <name evidence="5" type="ORF">GCM10009836_00290</name>
</gene>
<reference evidence="5 6" key="1">
    <citation type="journal article" date="2019" name="Int. J. Syst. Evol. Microbiol.">
        <title>The Global Catalogue of Microorganisms (GCM) 10K type strain sequencing project: providing services to taxonomists for standard genome sequencing and annotation.</title>
        <authorList>
            <consortium name="The Broad Institute Genomics Platform"/>
            <consortium name="The Broad Institute Genome Sequencing Center for Infectious Disease"/>
            <person name="Wu L."/>
            <person name="Ma J."/>
        </authorList>
    </citation>
    <scope>NUCLEOTIDE SEQUENCE [LARGE SCALE GENOMIC DNA]</scope>
    <source>
        <strain evidence="5 6">JCM 16009</strain>
    </source>
</reference>
<evidence type="ECO:0000259" key="4">
    <source>
        <dbReference type="PROSITE" id="PS50042"/>
    </source>
</evidence>
<dbReference type="Proteomes" id="UP001500449">
    <property type="component" value="Unassembled WGS sequence"/>
</dbReference>
<dbReference type="PANTHER" id="PTHR24567">
    <property type="entry name" value="CRP FAMILY TRANSCRIPTIONAL REGULATORY PROTEIN"/>
    <property type="match status" value="1"/>
</dbReference>